<dbReference type="HOGENOM" id="CLU_793326_0_0_1"/>
<keyword evidence="3" id="KW-1185">Reference proteome</keyword>
<reference evidence="1 3" key="1">
    <citation type="journal article" date="2012" name="Nature">
        <title>Algal genomes reveal evolutionary mosaicism and the fate of nucleomorphs.</title>
        <authorList>
            <consortium name="DOE Joint Genome Institute"/>
            <person name="Curtis B.A."/>
            <person name="Tanifuji G."/>
            <person name="Burki F."/>
            <person name="Gruber A."/>
            <person name="Irimia M."/>
            <person name="Maruyama S."/>
            <person name="Arias M.C."/>
            <person name="Ball S.G."/>
            <person name="Gile G.H."/>
            <person name="Hirakawa Y."/>
            <person name="Hopkins J.F."/>
            <person name="Kuo A."/>
            <person name="Rensing S.A."/>
            <person name="Schmutz J."/>
            <person name="Symeonidi A."/>
            <person name="Elias M."/>
            <person name="Eveleigh R.J."/>
            <person name="Herman E.K."/>
            <person name="Klute M.J."/>
            <person name="Nakayama T."/>
            <person name="Obornik M."/>
            <person name="Reyes-Prieto A."/>
            <person name="Armbrust E.V."/>
            <person name="Aves S.J."/>
            <person name="Beiko R.G."/>
            <person name="Coutinho P."/>
            <person name="Dacks J.B."/>
            <person name="Durnford D.G."/>
            <person name="Fast N.M."/>
            <person name="Green B.R."/>
            <person name="Grisdale C.J."/>
            <person name="Hempel F."/>
            <person name="Henrissat B."/>
            <person name="Hoppner M.P."/>
            <person name="Ishida K."/>
            <person name="Kim E."/>
            <person name="Koreny L."/>
            <person name="Kroth P.G."/>
            <person name="Liu Y."/>
            <person name="Malik S.B."/>
            <person name="Maier U.G."/>
            <person name="McRose D."/>
            <person name="Mock T."/>
            <person name="Neilson J.A."/>
            <person name="Onodera N.T."/>
            <person name="Poole A.M."/>
            <person name="Pritham E.J."/>
            <person name="Richards T.A."/>
            <person name="Rocap G."/>
            <person name="Roy S.W."/>
            <person name="Sarai C."/>
            <person name="Schaack S."/>
            <person name="Shirato S."/>
            <person name="Slamovits C.H."/>
            <person name="Spencer D.F."/>
            <person name="Suzuki S."/>
            <person name="Worden A.Z."/>
            <person name="Zauner S."/>
            <person name="Barry K."/>
            <person name="Bell C."/>
            <person name="Bharti A.K."/>
            <person name="Crow J.A."/>
            <person name="Grimwood J."/>
            <person name="Kramer R."/>
            <person name="Lindquist E."/>
            <person name="Lucas S."/>
            <person name="Salamov A."/>
            <person name="McFadden G.I."/>
            <person name="Lane C.E."/>
            <person name="Keeling P.J."/>
            <person name="Gray M.W."/>
            <person name="Grigoriev I.V."/>
            <person name="Archibald J.M."/>
        </authorList>
    </citation>
    <scope>NUCLEOTIDE SEQUENCE</scope>
    <source>
        <strain evidence="1 3">CCMP2712</strain>
    </source>
</reference>
<evidence type="ECO:0000313" key="2">
    <source>
        <dbReference type="EnsemblProtists" id="EKX37996"/>
    </source>
</evidence>
<gene>
    <name evidence="1" type="ORF">GUITHDRAFT_165295</name>
</gene>
<protein>
    <submittedName>
        <fullName evidence="1 2">Uncharacterized protein</fullName>
    </submittedName>
</protein>
<dbReference type="GeneID" id="17294826"/>
<dbReference type="EnsemblProtists" id="EKX37996">
    <property type="protein sequence ID" value="EKX37996"/>
    <property type="gene ID" value="GUITHDRAFT_165295"/>
</dbReference>
<reference evidence="3" key="2">
    <citation type="submission" date="2012-11" db="EMBL/GenBank/DDBJ databases">
        <authorList>
            <person name="Kuo A."/>
            <person name="Curtis B.A."/>
            <person name="Tanifuji G."/>
            <person name="Burki F."/>
            <person name="Gruber A."/>
            <person name="Irimia M."/>
            <person name="Maruyama S."/>
            <person name="Arias M.C."/>
            <person name="Ball S.G."/>
            <person name="Gile G.H."/>
            <person name="Hirakawa Y."/>
            <person name="Hopkins J.F."/>
            <person name="Rensing S.A."/>
            <person name="Schmutz J."/>
            <person name="Symeonidi A."/>
            <person name="Elias M."/>
            <person name="Eveleigh R.J."/>
            <person name="Herman E.K."/>
            <person name="Klute M.J."/>
            <person name="Nakayama T."/>
            <person name="Obornik M."/>
            <person name="Reyes-Prieto A."/>
            <person name="Armbrust E.V."/>
            <person name="Aves S.J."/>
            <person name="Beiko R.G."/>
            <person name="Coutinho P."/>
            <person name="Dacks J.B."/>
            <person name="Durnford D.G."/>
            <person name="Fast N.M."/>
            <person name="Green B.R."/>
            <person name="Grisdale C."/>
            <person name="Hempe F."/>
            <person name="Henrissat B."/>
            <person name="Hoppner M.P."/>
            <person name="Ishida K.-I."/>
            <person name="Kim E."/>
            <person name="Koreny L."/>
            <person name="Kroth P.G."/>
            <person name="Liu Y."/>
            <person name="Malik S.-B."/>
            <person name="Maier U.G."/>
            <person name="McRose D."/>
            <person name="Mock T."/>
            <person name="Neilson J.A."/>
            <person name="Onodera N.T."/>
            <person name="Poole A.M."/>
            <person name="Pritham E.J."/>
            <person name="Richards T.A."/>
            <person name="Rocap G."/>
            <person name="Roy S.W."/>
            <person name="Sarai C."/>
            <person name="Schaack S."/>
            <person name="Shirato S."/>
            <person name="Slamovits C.H."/>
            <person name="Spencer D.F."/>
            <person name="Suzuki S."/>
            <person name="Worden A.Z."/>
            <person name="Zauner S."/>
            <person name="Barry K."/>
            <person name="Bell C."/>
            <person name="Bharti A.K."/>
            <person name="Crow J.A."/>
            <person name="Grimwood J."/>
            <person name="Kramer R."/>
            <person name="Lindquist E."/>
            <person name="Lucas S."/>
            <person name="Salamov A."/>
            <person name="McFadden G.I."/>
            <person name="Lane C.E."/>
            <person name="Keeling P.J."/>
            <person name="Gray M.W."/>
            <person name="Grigoriev I.V."/>
            <person name="Archibald J.M."/>
        </authorList>
    </citation>
    <scope>NUCLEOTIDE SEQUENCE</scope>
    <source>
        <strain evidence="3">CCMP2712</strain>
    </source>
</reference>
<dbReference type="Gene3D" id="1.10.860.10">
    <property type="entry name" value="DNAb Helicase, Chain A"/>
    <property type="match status" value="1"/>
</dbReference>
<name>L1INY1_GUITC</name>
<dbReference type="KEGG" id="gtt:GUITHDRAFT_165295"/>
<accession>L1INY1</accession>
<dbReference type="Proteomes" id="UP000011087">
    <property type="component" value="Unassembled WGS sequence"/>
</dbReference>
<evidence type="ECO:0000313" key="3">
    <source>
        <dbReference type="Proteomes" id="UP000011087"/>
    </source>
</evidence>
<dbReference type="EMBL" id="JH993052">
    <property type="protein sequence ID" value="EKX37996.1"/>
    <property type="molecule type" value="Genomic_DNA"/>
</dbReference>
<dbReference type="InterPro" id="IPR016136">
    <property type="entry name" value="DNA_helicase_N/primase_C"/>
</dbReference>
<dbReference type="OrthoDB" id="10647429at2759"/>
<proteinExistence type="predicted"/>
<evidence type="ECO:0000313" key="1">
    <source>
        <dbReference type="EMBL" id="EKX37996.1"/>
    </source>
</evidence>
<reference evidence="2" key="3">
    <citation type="submission" date="2015-06" db="UniProtKB">
        <authorList>
            <consortium name="EnsemblProtists"/>
        </authorList>
    </citation>
    <scope>IDENTIFICATION</scope>
</reference>
<dbReference type="PaxDb" id="55529-EKX37996"/>
<organism evidence="1">
    <name type="scientific">Guillardia theta (strain CCMP2712)</name>
    <name type="common">Cryptophyte</name>
    <dbReference type="NCBI Taxonomy" id="905079"/>
    <lineage>
        <taxon>Eukaryota</taxon>
        <taxon>Cryptophyceae</taxon>
        <taxon>Pyrenomonadales</taxon>
        <taxon>Geminigeraceae</taxon>
        <taxon>Guillardia</taxon>
    </lineage>
</organism>
<dbReference type="RefSeq" id="XP_005824976.1">
    <property type="nucleotide sequence ID" value="XM_005824919.1"/>
</dbReference>
<dbReference type="AlphaFoldDB" id="L1INY1"/>
<sequence>MHQVNMQGEVSVSLEKGLEHFLLWDGFNERLQMHQDPKLSRKDVLKHFNESVSKLDEICARTNEVVGSMTTELIIPMELTHNAGEIPAATVSRLIPEVEAANELLSDAGKERMKMSSTPSIAKQQMDTAQHMLATSTESSLNRIRDSIRSVVAGAGLRKQARRMLEPGWHDLDAERAIIGAALGESALKVITTCQNSGLRSIDFKDKEHERLWEAAEKVKNNNLLQSDRQALSTLLRKELGEAKRQLINKLEQQGKKNAPCDLQNMIASVLLKARLRRAYEATTKGVGIRTEAESYDTSKPCASWAAGTKFGHGEGMESVAERLNGWGRGVTGAYTAGVGAQPNMGRSMY</sequence>